<evidence type="ECO:0000313" key="2">
    <source>
        <dbReference type="EMBL" id="MPM33466.1"/>
    </source>
</evidence>
<dbReference type="SUPFAM" id="SSF51206">
    <property type="entry name" value="cAMP-binding domain-like"/>
    <property type="match status" value="1"/>
</dbReference>
<dbReference type="InterPro" id="IPR018490">
    <property type="entry name" value="cNMP-bd_dom_sf"/>
</dbReference>
<dbReference type="Pfam" id="PF00027">
    <property type="entry name" value="cNMP_binding"/>
    <property type="match status" value="1"/>
</dbReference>
<organism evidence="2">
    <name type="scientific">bioreactor metagenome</name>
    <dbReference type="NCBI Taxonomy" id="1076179"/>
    <lineage>
        <taxon>unclassified sequences</taxon>
        <taxon>metagenomes</taxon>
        <taxon>ecological metagenomes</taxon>
    </lineage>
</organism>
<name>A0A644YY48_9ZZZZ</name>
<dbReference type="PANTHER" id="PTHR24567">
    <property type="entry name" value="CRP FAMILY TRANSCRIPTIONAL REGULATORY PROTEIN"/>
    <property type="match status" value="1"/>
</dbReference>
<feature type="domain" description="Cyclic nucleotide-binding" evidence="1">
    <location>
        <begin position="19"/>
        <end position="124"/>
    </location>
</feature>
<dbReference type="GO" id="GO:0003700">
    <property type="term" value="F:DNA-binding transcription factor activity"/>
    <property type="evidence" value="ECO:0007669"/>
    <property type="project" value="TreeGrafter"/>
</dbReference>
<dbReference type="EMBL" id="VSSQ01006668">
    <property type="protein sequence ID" value="MPM33466.1"/>
    <property type="molecule type" value="Genomic_DNA"/>
</dbReference>
<gene>
    <name evidence="2" type="ORF">SDC9_80041</name>
</gene>
<reference evidence="2" key="1">
    <citation type="submission" date="2019-08" db="EMBL/GenBank/DDBJ databases">
        <authorList>
            <person name="Kucharzyk K."/>
            <person name="Murdoch R.W."/>
            <person name="Higgins S."/>
            <person name="Loffler F."/>
        </authorList>
    </citation>
    <scope>NUCLEOTIDE SEQUENCE</scope>
</reference>
<accession>A0A644YY48</accession>
<dbReference type="AlphaFoldDB" id="A0A644YY48"/>
<dbReference type="InterPro" id="IPR014710">
    <property type="entry name" value="RmlC-like_jellyroll"/>
</dbReference>
<comment type="caution">
    <text evidence="2">The sequence shown here is derived from an EMBL/GenBank/DDBJ whole genome shotgun (WGS) entry which is preliminary data.</text>
</comment>
<evidence type="ECO:0000259" key="1">
    <source>
        <dbReference type="PROSITE" id="PS50042"/>
    </source>
</evidence>
<dbReference type="GO" id="GO:0005829">
    <property type="term" value="C:cytosol"/>
    <property type="evidence" value="ECO:0007669"/>
    <property type="project" value="TreeGrafter"/>
</dbReference>
<dbReference type="PANTHER" id="PTHR24567:SF26">
    <property type="entry name" value="REGULATORY PROTEIN YEIL"/>
    <property type="match status" value="1"/>
</dbReference>
<dbReference type="PROSITE" id="PS50042">
    <property type="entry name" value="CNMP_BINDING_3"/>
    <property type="match status" value="1"/>
</dbReference>
<dbReference type="CDD" id="cd00038">
    <property type="entry name" value="CAP_ED"/>
    <property type="match status" value="1"/>
</dbReference>
<sequence>MSRSSNPAAYARQIADTFLFSGVSESEIAALVSAEGIRVEHFEKDVVIFDRMQNERALGLILYGSCLVTKESETGKMPMSVLRQGDLFGAASLFHREEQYVARVAAAESAWILLISEEALKGMMRKDFRIAENYLAYLTARIRFLSDRLDGFLPQSVEDRVLQFIRQHAENGLFESEWSVSALAESLRVSRTTLYRAIDKLVLEGKLAKHGRTFRLTADVSSEEKIVH</sequence>
<protein>
    <recommendedName>
        <fullName evidence="1">Cyclic nucleotide-binding domain-containing protein</fullName>
    </recommendedName>
</protein>
<proteinExistence type="predicted"/>
<dbReference type="InterPro" id="IPR050397">
    <property type="entry name" value="Env_Response_Regulators"/>
</dbReference>
<dbReference type="Gene3D" id="2.60.120.10">
    <property type="entry name" value="Jelly Rolls"/>
    <property type="match status" value="1"/>
</dbReference>
<dbReference type="InterPro" id="IPR000595">
    <property type="entry name" value="cNMP-bd_dom"/>
</dbReference>